<gene>
    <name evidence="3" type="ORF">SAMN04487854_102164</name>
</gene>
<dbReference type="SUPFAM" id="SSF82171">
    <property type="entry name" value="DPP6 N-terminal domain-like"/>
    <property type="match status" value="1"/>
</dbReference>
<dbReference type="EMBL" id="FPAZ01000002">
    <property type="protein sequence ID" value="SFT39955.1"/>
    <property type="molecule type" value="Genomic_DNA"/>
</dbReference>
<dbReference type="Proteomes" id="UP000183805">
    <property type="component" value="Unassembled WGS sequence"/>
</dbReference>
<keyword evidence="1" id="KW-1133">Transmembrane helix</keyword>
<dbReference type="InterPro" id="IPR011047">
    <property type="entry name" value="Quinoprotein_ADH-like_sf"/>
</dbReference>
<keyword evidence="4" id="KW-1185">Reference proteome</keyword>
<sequence length="1194" mass="134525">MEESKQSKVNQYKYHAFISYRHADNKEQGRQWATWLHQAIETYEVPKDLVGKKNGRGDAIPARIYPIFRDEEELPAHADLGTSIVGALEQTNLLVVLCSPRAVDSTYVADEIDYFKKLGGSDRIIAAMIDGEPNTSWDDSKQKLGFTREDECFPTPLQFEYDHEGNPTDKHAEPIAADFRINNDGKPEEGWTTPAAYREHLKSTTKLDNKTIDKKVDSYQQQLHLMLLKIIAGILGVPLGELTQRDKEYQLEQERLKAKKLRRWLGAVAILAILAISAGVFAYSQKEIAENQAFIAEIARDTALREKKKAEKSRKEAIAERNNALSIQSTFIMSQVDSQNNKGNFDTATLLGLNALPGLYGGERPAVGNKIPLISALFKNNVLLSFDENNVDSYLLSGDALTFLKKNKSGVIELWNIASGKLIFTKKLDVVGREISISYDSSVIAFREKEGITILSTVTGEVLKKIKDDSVIDKFKLSKDGLKLAYITLKKLKVWGSSVNNLHQWDLILDFNSPSILTYLNFSPSGEHVYTCGFGEVAYLIPVNKKTPIKNIINIYKPGKKLTSFSPDGELVAVIEIGSDENNVNLALYSTSSDKLIDTLTLNSEVNDIDISIDRNNVLISTVKELISWDLTTGTTTNLIGKNNNSGYQRAFFDNTGNTIVAINNDNELYAWNKRTGNLLNAITVFSDTELHGAWGGDRYILISQNDKRVRVSAPLYSEGFNQVDLASFPKLDSENLFGGKLVLVVEEKKIIYSDTTSLQMIDLESQKVIWRTQDITSYNRCLSSAFIIEENKWLVCIDQESSPRGENYVFDLVTGERVHHSNYDAISIFMRNTKPHLLAVSTPLIKKFNSKKSESLEANKDGIPIFLLNSFQNENIEKDVAPVPRKKKVEKKILNFSKLDNTVYQVELGFDVDFAFVTDYGRKLVTQEISSYEIDIWDINSFELINTIEGRIVKPVPSSEAGALIKTFSEYFLYNFEFSKKTKVFHKGVGGIRLTKSSPNEALFAYHQTTADDLDELIKMKSLISGQKLWEFSLKNLDLKDITFSKNSKLVAFEFINEDGRKYTRIFSALTGEELLTEYTISSSEYLFVGNGDQIIFKTTPNNLILWSLASRGIVREFSFFQPIDSFTTDGKSIHTLHGSLLNEWALVSIKSLIDKAIEKLTPNYKCLTTQERVSFFLPQLSDEQKALRNCNS</sequence>
<protein>
    <submittedName>
        <fullName evidence="3">MTH538 TIR-like domain</fullName>
    </submittedName>
</protein>
<dbReference type="Gene3D" id="2.130.10.10">
    <property type="entry name" value="YVTN repeat-like/Quinoprotein amine dehydrogenase"/>
    <property type="match status" value="2"/>
</dbReference>
<name>A0ABY1GCH0_9GAMM</name>
<dbReference type="InterPro" id="IPR035897">
    <property type="entry name" value="Toll_tir_struct_dom_sf"/>
</dbReference>
<proteinExistence type="predicted"/>
<evidence type="ECO:0000259" key="2">
    <source>
        <dbReference type="Pfam" id="PF08937"/>
    </source>
</evidence>
<keyword evidence="1" id="KW-0812">Transmembrane</keyword>
<evidence type="ECO:0000313" key="4">
    <source>
        <dbReference type="Proteomes" id="UP000183805"/>
    </source>
</evidence>
<comment type="caution">
    <text evidence="3">The sequence shown here is derived from an EMBL/GenBank/DDBJ whole genome shotgun (WGS) entry which is preliminary data.</text>
</comment>
<feature type="domain" description="Thoeris protein ThsB TIR-like" evidence="2">
    <location>
        <begin position="17"/>
        <end position="132"/>
    </location>
</feature>
<dbReference type="RefSeq" id="WP_074988500.1">
    <property type="nucleotide sequence ID" value="NZ_FPAZ01000002.1"/>
</dbReference>
<dbReference type="SUPFAM" id="SSF50998">
    <property type="entry name" value="Quinoprotein alcohol dehydrogenase-like"/>
    <property type="match status" value="1"/>
</dbReference>
<organism evidence="3 4">
    <name type="scientific">Pseudoalteromonas lipolytica</name>
    <dbReference type="NCBI Taxonomy" id="570156"/>
    <lineage>
        <taxon>Bacteria</taxon>
        <taxon>Pseudomonadati</taxon>
        <taxon>Pseudomonadota</taxon>
        <taxon>Gammaproteobacteria</taxon>
        <taxon>Alteromonadales</taxon>
        <taxon>Pseudoalteromonadaceae</taxon>
        <taxon>Pseudoalteromonas</taxon>
    </lineage>
</organism>
<evidence type="ECO:0000313" key="3">
    <source>
        <dbReference type="EMBL" id="SFT39955.1"/>
    </source>
</evidence>
<feature type="transmembrane region" description="Helical" evidence="1">
    <location>
        <begin position="264"/>
        <end position="283"/>
    </location>
</feature>
<keyword evidence="1" id="KW-0472">Membrane</keyword>
<reference evidence="3 4" key="1">
    <citation type="submission" date="2016-10" db="EMBL/GenBank/DDBJ databases">
        <authorList>
            <person name="Varghese N."/>
            <person name="Submissions S."/>
        </authorList>
    </citation>
    <scope>NUCLEOTIDE SEQUENCE [LARGE SCALE GENOMIC DNA]</scope>
    <source>
        <strain evidence="3 4">CGMCC 1.8499</strain>
    </source>
</reference>
<dbReference type="Gene3D" id="3.40.50.10140">
    <property type="entry name" value="Toll/interleukin-1 receptor homology (TIR) domain"/>
    <property type="match status" value="1"/>
</dbReference>
<dbReference type="InterPro" id="IPR015943">
    <property type="entry name" value="WD40/YVTN_repeat-like_dom_sf"/>
</dbReference>
<evidence type="ECO:0000256" key="1">
    <source>
        <dbReference type="SAM" id="Phobius"/>
    </source>
</evidence>
<dbReference type="InterPro" id="IPR015032">
    <property type="entry name" value="ThsB__TIR-like_domain"/>
</dbReference>
<dbReference type="Pfam" id="PF08937">
    <property type="entry name" value="ThsB_TIR"/>
    <property type="match status" value="1"/>
</dbReference>
<dbReference type="SUPFAM" id="SSF52200">
    <property type="entry name" value="Toll/Interleukin receptor TIR domain"/>
    <property type="match status" value="1"/>
</dbReference>
<accession>A0ABY1GCH0</accession>